<gene>
    <name evidence="1" type="ORF">TorRG33x02_273950</name>
</gene>
<dbReference type="AlphaFoldDB" id="A0A2P5CSM3"/>
<dbReference type="Proteomes" id="UP000237000">
    <property type="component" value="Unassembled WGS sequence"/>
</dbReference>
<evidence type="ECO:0000313" key="2">
    <source>
        <dbReference type="Proteomes" id="UP000237000"/>
    </source>
</evidence>
<sequence length="60" mass="7526">MFFHSRLGMFVSYSRLSQFNYIYNTSLHIIIYINKNPCQYNYKIDIYTYTQKYIYIHTYE</sequence>
<name>A0A2P5CSM3_TREOI</name>
<reference evidence="2" key="1">
    <citation type="submission" date="2016-06" db="EMBL/GenBank/DDBJ databases">
        <title>Parallel loss of symbiosis genes in relatives of nitrogen-fixing non-legume Parasponia.</title>
        <authorList>
            <person name="Van Velzen R."/>
            <person name="Holmer R."/>
            <person name="Bu F."/>
            <person name="Rutten L."/>
            <person name="Van Zeijl A."/>
            <person name="Liu W."/>
            <person name="Santuari L."/>
            <person name="Cao Q."/>
            <person name="Sharma T."/>
            <person name="Shen D."/>
            <person name="Roswanjaya Y."/>
            <person name="Wardhani T."/>
            <person name="Kalhor M.S."/>
            <person name="Jansen J."/>
            <person name="Van den Hoogen J."/>
            <person name="Gungor B."/>
            <person name="Hartog M."/>
            <person name="Hontelez J."/>
            <person name="Verver J."/>
            <person name="Yang W.-C."/>
            <person name="Schijlen E."/>
            <person name="Repin R."/>
            <person name="Schilthuizen M."/>
            <person name="Schranz E."/>
            <person name="Heidstra R."/>
            <person name="Miyata K."/>
            <person name="Fedorova E."/>
            <person name="Kohlen W."/>
            <person name="Bisseling T."/>
            <person name="Smit S."/>
            <person name="Geurts R."/>
        </authorList>
    </citation>
    <scope>NUCLEOTIDE SEQUENCE [LARGE SCALE GENOMIC DNA]</scope>
    <source>
        <strain evidence="2">cv. RG33-2</strain>
    </source>
</reference>
<keyword evidence="2" id="KW-1185">Reference proteome</keyword>
<dbReference type="InParanoid" id="A0A2P5CSM3"/>
<accession>A0A2P5CSM3</accession>
<comment type="caution">
    <text evidence="1">The sequence shown here is derived from an EMBL/GenBank/DDBJ whole genome shotgun (WGS) entry which is preliminary data.</text>
</comment>
<evidence type="ECO:0000313" key="1">
    <source>
        <dbReference type="EMBL" id="PON64044.1"/>
    </source>
</evidence>
<organism evidence="1 2">
    <name type="scientific">Trema orientale</name>
    <name type="common">Charcoal tree</name>
    <name type="synonym">Celtis orientalis</name>
    <dbReference type="NCBI Taxonomy" id="63057"/>
    <lineage>
        <taxon>Eukaryota</taxon>
        <taxon>Viridiplantae</taxon>
        <taxon>Streptophyta</taxon>
        <taxon>Embryophyta</taxon>
        <taxon>Tracheophyta</taxon>
        <taxon>Spermatophyta</taxon>
        <taxon>Magnoliopsida</taxon>
        <taxon>eudicotyledons</taxon>
        <taxon>Gunneridae</taxon>
        <taxon>Pentapetalae</taxon>
        <taxon>rosids</taxon>
        <taxon>fabids</taxon>
        <taxon>Rosales</taxon>
        <taxon>Cannabaceae</taxon>
        <taxon>Trema</taxon>
    </lineage>
</organism>
<dbReference type="EMBL" id="JXTC01000331">
    <property type="protein sequence ID" value="PON64044.1"/>
    <property type="molecule type" value="Genomic_DNA"/>
</dbReference>
<protein>
    <submittedName>
        <fullName evidence="1">Uncharacterized protein</fullName>
    </submittedName>
</protein>
<proteinExistence type="predicted"/>